<dbReference type="Proteomes" id="UP000075604">
    <property type="component" value="Unassembled WGS sequence"/>
</dbReference>
<name>A0A150P3A7_SORCE</name>
<evidence type="ECO:0000313" key="1">
    <source>
        <dbReference type="EMBL" id="KYF50043.1"/>
    </source>
</evidence>
<dbReference type="EMBL" id="JELX01004179">
    <property type="protein sequence ID" value="KYF50043.1"/>
    <property type="molecule type" value="Genomic_DNA"/>
</dbReference>
<proteinExistence type="predicted"/>
<protein>
    <recommendedName>
        <fullName evidence="3">PpiC domain-containing protein</fullName>
    </recommendedName>
</protein>
<organism evidence="1 2">
    <name type="scientific">Sorangium cellulosum</name>
    <name type="common">Polyangium cellulosum</name>
    <dbReference type="NCBI Taxonomy" id="56"/>
    <lineage>
        <taxon>Bacteria</taxon>
        <taxon>Pseudomonadati</taxon>
        <taxon>Myxococcota</taxon>
        <taxon>Polyangia</taxon>
        <taxon>Polyangiales</taxon>
        <taxon>Polyangiaceae</taxon>
        <taxon>Sorangium</taxon>
    </lineage>
</organism>
<reference evidence="1 2" key="1">
    <citation type="submission" date="2014-02" db="EMBL/GenBank/DDBJ databases">
        <title>The small core and large imbalanced accessory genome model reveals a collaborative survival strategy of Sorangium cellulosum strains in nature.</title>
        <authorList>
            <person name="Han K."/>
            <person name="Peng R."/>
            <person name="Blom J."/>
            <person name="Li Y.-Z."/>
        </authorList>
    </citation>
    <scope>NUCLEOTIDE SEQUENCE [LARGE SCALE GENOMIC DNA]</scope>
    <source>
        <strain evidence="1 2">So0157-18</strain>
    </source>
</reference>
<gene>
    <name evidence="1" type="ORF">BE04_25915</name>
</gene>
<evidence type="ECO:0008006" key="3">
    <source>
        <dbReference type="Google" id="ProtNLM"/>
    </source>
</evidence>
<evidence type="ECO:0000313" key="2">
    <source>
        <dbReference type="Proteomes" id="UP000075604"/>
    </source>
</evidence>
<comment type="caution">
    <text evidence="1">The sequence shown here is derived from an EMBL/GenBank/DDBJ whole genome shotgun (WGS) entry which is preliminary data.</text>
</comment>
<dbReference type="AlphaFoldDB" id="A0A150P3A7"/>
<accession>A0A150P3A7</accession>
<sequence>MAHELWSLPSGSWRELRSSSGIHIVRVAERTAASEPSFEAIREKVSADYRKDRTARAFQGELSRLTSQWRVQIAEEP</sequence>